<feature type="transmembrane region" description="Helical" evidence="4">
    <location>
        <begin position="394"/>
        <end position="414"/>
    </location>
</feature>
<feature type="transmembrane region" description="Helical" evidence="4">
    <location>
        <begin position="421"/>
        <end position="440"/>
    </location>
</feature>
<dbReference type="InterPro" id="IPR011701">
    <property type="entry name" value="MFS"/>
</dbReference>
<protein>
    <recommendedName>
        <fullName evidence="5">Major facilitator superfamily (MFS) profile domain-containing protein</fullName>
    </recommendedName>
</protein>
<feature type="compositionally biased region" description="Polar residues" evidence="3">
    <location>
        <begin position="555"/>
        <end position="564"/>
    </location>
</feature>
<feature type="transmembrane region" description="Helical" evidence="4">
    <location>
        <begin position="769"/>
        <end position="791"/>
    </location>
</feature>
<evidence type="ECO:0000256" key="1">
    <source>
        <dbReference type="ARBA" id="ARBA00004141"/>
    </source>
</evidence>
<dbReference type="GO" id="GO:0022857">
    <property type="term" value="F:transmembrane transporter activity"/>
    <property type="evidence" value="ECO:0007669"/>
    <property type="project" value="InterPro"/>
</dbReference>
<evidence type="ECO:0000313" key="6">
    <source>
        <dbReference type="EMBL" id="KAF5261917.1"/>
    </source>
</evidence>
<feature type="transmembrane region" description="Helical" evidence="4">
    <location>
        <begin position="614"/>
        <end position="639"/>
    </location>
</feature>
<name>A0A8H5ACH9_FUSOX</name>
<dbReference type="EMBL" id="JAAFOW010001179">
    <property type="protein sequence ID" value="KAF5261917.1"/>
    <property type="molecule type" value="Genomic_DNA"/>
</dbReference>
<evidence type="ECO:0000256" key="4">
    <source>
        <dbReference type="SAM" id="Phobius"/>
    </source>
</evidence>
<dbReference type="PANTHER" id="PTHR23520">
    <property type="entry name" value="TRANSPORTER, PUTATIVE (AFU_ORTHOLOGUE AFUA_3G04000)-RELATED"/>
    <property type="match status" value="1"/>
</dbReference>
<evidence type="ECO:0000256" key="3">
    <source>
        <dbReference type="SAM" id="MobiDB-lite"/>
    </source>
</evidence>
<reference evidence="6" key="1">
    <citation type="submission" date="2020-02" db="EMBL/GenBank/DDBJ databases">
        <title>Identification and distribution of gene clusters putatively required for synthesis of sphingolipid metabolism inhibitors in phylogenetically diverse species of the filamentous fungus Fusarium.</title>
        <authorList>
            <person name="Kim H.-S."/>
            <person name="Busman M."/>
            <person name="Brown D.W."/>
            <person name="Divon H."/>
            <person name="Uhlig S."/>
            <person name="Proctor R.H."/>
        </authorList>
    </citation>
    <scope>NUCLEOTIDE SEQUENCE [LARGE SCALE GENOMIC DNA]</scope>
    <source>
        <strain evidence="6">NRRL 39464</strain>
    </source>
</reference>
<feature type="transmembrane region" description="Helical" evidence="4">
    <location>
        <begin position="362"/>
        <end position="382"/>
    </location>
</feature>
<evidence type="ECO:0000259" key="5">
    <source>
        <dbReference type="PROSITE" id="PS50850"/>
    </source>
</evidence>
<dbReference type="Gene3D" id="3.30.200.20">
    <property type="entry name" value="Phosphorylase Kinase, domain 1"/>
    <property type="match status" value="1"/>
</dbReference>
<dbReference type="PANTHER" id="PTHR23520:SF5">
    <property type="entry name" value="TRANSPORTER, PUTATIVE (AFU_ORTHOLOGUE AFUA_3G04000)-RELATED"/>
    <property type="match status" value="1"/>
</dbReference>
<gene>
    <name evidence="6" type="ORF">FOXYS1_7382</name>
</gene>
<dbReference type="SUPFAM" id="SSF103473">
    <property type="entry name" value="MFS general substrate transporter"/>
    <property type="match status" value="1"/>
</dbReference>
<feature type="domain" description="Major facilitator superfamily (MFS) profile" evidence="5">
    <location>
        <begin position="332"/>
        <end position="794"/>
    </location>
</feature>
<dbReference type="InterPro" id="IPR036259">
    <property type="entry name" value="MFS_trans_sf"/>
</dbReference>
<feature type="transmembrane region" description="Helical" evidence="4">
    <location>
        <begin position="651"/>
        <end position="669"/>
    </location>
</feature>
<feature type="transmembrane region" description="Helical" evidence="4">
    <location>
        <begin position="486"/>
        <end position="511"/>
    </location>
</feature>
<dbReference type="InterPro" id="IPR011009">
    <property type="entry name" value="Kinase-like_dom_sf"/>
</dbReference>
<dbReference type="CDD" id="cd05157">
    <property type="entry name" value="ETNK_euk"/>
    <property type="match status" value="1"/>
</dbReference>
<dbReference type="Gene3D" id="1.20.1250.20">
    <property type="entry name" value="MFS general substrate transporter like domains"/>
    <property type="match status" value="1"/>
</dbReference>
<keyword evidence="4" id="KW-1133">Transmembrane helix</keyword>
<dbReference type="AlphaFoldDB" id="A0A8H5ACH9"/>
<evidence type="ECO:0000313" key="7">
    <source>
        <dbReference type="Proteomes" id="UP000558688"/>
    </source>
</evidence>
<dbReference type="PROSITE" id="PS50850">
    <property type="entry name" value="MFS"/>
    <property type="match status" value="1"/>
</dbReference>
<sequence length="794" mass="87768">MRISALTQGTTNGLFKVTIDASTADAVLIKVYGDGTDITIDREKELRVHKLLAEHQLSSSPLVRFNNGHAYQFISGRVCSEGDMSETRIFRGVARELARWHATLPTADAKEVMTYKPGVWSTAKKWLDAISKHPHRSKAEIDDLHEKFKYLADNLLSTDMSEPLVLAHGDLLCANIIVQESGDGIDVASVRFIDYEHATYCRRAFELANHFAEWTGFDCDYTLLPKTSTRRAFIAEYLTTHAELCRGHNTDVPTVNDASVDHLMRQVDDHRGFPGFYWGLCALIQAETATGTIDFDYAGYAAKRFAEYEDWRSVREGNSLSLPLREKVWSMPIIMAVAGRFLSSIGADVLWRSSRDLKILILLRFIRLLGYGGTTLVLALYLNALGFHDTQIGLFMTLTLVGDLAISFILTWVGDRVGVRLTAVVGALLMSAGGVAFAYFENFWLLLLASIVAVINPSANEIDPFKAIEESAIARLSTAHTCNDMFAWWSMLGMFGTAASNLLTGWLINALEDNGMKKVDCHRIIFLSYAGIGLLKLLCSLFLSSEVEQMPLQKESCSTPQSGILTPEEEASDDETAPLLDDNSSGYGAVTQTQAQVLATAQEKRLFTPSSFNFMWKLSLALILDFVGSGLAQISWMTYFFKREYDMPEGALGSATFTAGIISSVLNLASSPLSRAIGQVQTMVLCHTVNSISLLMVSVPGNKYIALVIFIFRIVTREIDNAPRQAFISAGVLDHERTSAMGVVNITKTIGSCLGLYITGLFAGLDKFWLAFILAGALKLSYNVLILAFFWKRR</sequence>
<dbReference type="CDD" id="cd06174">
    <property type="entry name" value="MFS"/>
    <property type="match status" value="1"/>
</dbReference>
<keyword evidence="4" id="KW-0472">Membrane</keyword>
<feature type="compositionally biased region" description="Acidic residues" evidence="3">
    <location>
        <begin position="567"/>
        <end position="576"/>
    </location>
</feature>
<evidence type="ECO:0000256" key="2">
    <source>
        <dbReference type="ARBA" id="ARBA00023180"/>
    </source>
</evidence>
<feature type="region of interest" description="Disordered" evidence="3">
    <location>
        <begin position="554"/>
        <end position="578"/>
    </location>
</feature>
<dbReference type="Proteomes" id="UP000558688">
    <property type="component" value="Unassembled WGS sequence"/>
</dbReference>
<accession>A0A8H5ACH9</accession>
<feature type="transmembrane region" description="Helical" evidence="4">
    <location>
        <begin position="689"/>
        <end position="715"/>
    </location>
</feature>
<organism evidence="6 7">
    <name type="scientific">Fusarium oxysporum</name>
    <name type="common">Fusarium vascular wilt</name>
    <dbReference type="NCBI Taxonomy" id="5507"/>
    <lineage>
        <taxon>Eukaryota</taxon>
        <taxon>Fungi</taxon>
        <taxon>Dikarya</taxon>
        <taxon>Ascomycota</taxon>
        <taxon>Pezizomycotina</taxon>
        <taxon>Sordariomycetes</taxon>
        <taxon>Hypocreomycetidae</taxon>
        <taxon>Hypocreales</taxon>
        <taxon>Nectriaceae</taxon>
        <taxon>Fusarium</taxon>
        <taxon>Fusarium oxysporum species complex</taxon>
    </lineage>
</organism>
<dbReference type="Pfam" id="PF01633">
    <property type="entry name" value="Choline_kinase"/>
    <property type="match status" value="1"/>
</dbReference>
<dbReference type="SUPFAM" id="SSF56112">
    <property type="entry name" value="Protein kinase-like (PK-like)"/>
    <property type="match status" value="1"/>
</dbReference>
<comment type="caution">
    <text evidence="6">The sequence shown here is derived from an EMBL/GenBank/DDBJ whole genome shotgun (WGS) entry which is preliminary data.</text>
</comment>
<keyword evidence="2" id="KW-0325">Glycoprotein</keyword>
<dbReference type="Gene3D" id="3.90.1200.10">
    <property type="match status" value="1"/>
</dbReference>
<comment type="subcellular location">
    <subcellularLocation>
        <location evidence="1">Membrane</location>
        <topology evidence="1">Multi-pass membrane protein</topology>
    </subcellularLocation>
</comment>
<dbReference type="Pfam" id="PF07690">
    <property type="entry name" value="MFS_1"/>
    <property type="match status" value="1"/>
</dbReference>
<dbReference type="GO" id="GO:0000329">
    <property type="term" value="C:fungal-type vacuole membrane"/>
    <property type="evidence" value="ECO:0007669"/>
    <property type="project" value="TreeGrafter"/>
</dbReference>
<proteinExistence type="predicted"/>
<keyword evidence="4" id="KW-0812">Transmembrane</keyword>
<feature type="transmembrane region" description="Helical" evidence="4">
    <location>
        <begin position="523"/>
        <end position="543"/>
    </location>
</feature>
<dbReference type="InterPro" id="IPR020846">
    <property type="entry name" value="MFS_dom"/>
</dbReference>